<comment type="caution">
    <text evidence="4">The sequence shown here is derived from an EMBL/GenBank/DDBJ whole genome shotgun (WGS) entry which is preliminary data.</text>
</comment>
<dbReference type="SUPFAM" id="SSF54695">
    <property type="entry name" value="POZ domain"/>
    <property type="match status" value="1"/>
</dbReference>
<dbReference type="SMART" id="SM00225">
    <property type="entry name" value="BTB"/>
    <property type="match status" value="1"/>
</dbReference>
<name>A0A423TCG9_PENVA</name>
<evidence type="ECO:0000313" key="4">
    <source>
        <dbReference type="EMBL" id="ROT74136.1"/>
    </source>
</evidence>
<evidence type="ECO:0000256" key="1">
    <source>
        <dbReference type="ARBA" id="ARBA00023242"/>
    </source>
</evidence>
<dbReference type="PANTHER" id="PTHR23110:SF109">
    <property type="entry name" value="FI07618P-RELATED"/>
    <property type="match status" value="1"/>
</dbReference>
<keyword evidence="5" id="KW-1185">Reference proteome</keyword>
<dbReference type="EMBL" id="QCYY01001931">
    <property type="protein sequence ID" value="ROT74136.1"/>
    <property type="molecule type" value="Genomic_DNA"/>
</dbReference>
<keyword evidence="1" id="KW-0539">Nucleus</keyword>
<dbReference type="Gene3D" id="3.30.710.10">
    <property type="entry name" value="Potassium Channel Kv1.1, Chain A"/>
    <property type="match status" value="1"/>
</dbReference>
<dbReference type="AlphaFoldDB" id="A0A423TCG9"/>
<reference evidence="4 5" key="1">
    <citation type="submission" date="2018-04" db="EMBL/GenBank/DDBJ databases">
        <authorList>
            <person name="Zhang X."/>
            <person name="Yuan J."/>
            <person name="Li F."/>
            <person name="Xiang J."/>
        </authorList>
    </citation>
    <scope>NUCLEOTIDE SEQUENCE [LARGE SCALE GENOMIC DNA]</scope>
    <source>
        <tissue evidence="4">Muscle</tissue>
    </source>
</reference>
<dbReference type="OrthoDB" id="10261408at2759"/>
<feature type="region of interest" description="Disordered" evidence="2">
    <location>
        <begin position="33"/>
        <end position="94"/>
    </location>
</feature>
<proteinExistence type="predicted"/>
<dbReference type="CDD" id="cd18315">
    <property type="entry name" value="BTB_POZ_BAB-like"/>
    <property type="match status" value="1"/>
</dbReference>
<feature type="compositionally biased region" description="Basic and acidic residues" evidence="2">
    <location>
        <begin position="46"/>
        <end position="63"/>
    </location>
</feature>
<evidence type="ECO:0000313" key="5">
    <source>
        <dbReference type="Proteomes" id="UP000283509"/>
    </source>
</evidence>
<dbReference type="GO" id="GO:0005634">
    <property type="term" value="C:nucleus"/>
    <property type="evidence" value="ECO:0007669"/>
    <property type="project" value="TreeGrafter"/>
</dbReference>
<evidence type="ECO:0000259" key="3">
    <source>
        <dbReference type="PROSITE" id="PS50097"/>
    </source>
</evidence>
<dbReference type="InterPro" id="IPR011333">
    <property type="entry name" value="SKP1/BTB/POZ_sf"/>
</dbReference>
<dbReference type="PROSITE" id="PS50097">
    <property type="entry name" value="BTB"/>
    <property type="match status" value="1"/>
</dbReference>
<protein>
    <submittedName>
        <fullName evidence="4">Protein bric-a-brac 2</fullName>
    </submittedName>
</protein>
<evidence type="ECO:0000256" key="2">
    <source>
        <dbReference type="SAM" id="MobiDB-lite"/>
    </source>
</evidence>
<dbReference type="InterPro" id="IPR051095">
    <property type="entry name" value="Dros_DevTransReg"/>
</dbReference>
<dbReference type="Pfam" id="PF00651">
    <property type="entry name" value="BTB"/>
    <property type="match status" value="1"/>
</dbReference>
<feature type="compositionally biased region" description="Polar residues" evidence="2">
    <location>
        <begin position="8"/>
        <end position="21"/>
    </location>
</feature>
<dbReference type="PANTHER" id="PTHR23110">
    <property type="entry name" value="BTB DOMAIN TRANSCRIPTION FACTOR"/>
    <property type="match status" value="1"/>
</dbReference>
<dbReference type="InterPro" id="IPR000210">
    <property type="entry name" value="BTB/POZ_dom"/>
</dbReference>
<dbReference type="Proteomes" id="UP000283509">
    <property type="component" value="Unassembled WGS sequence"/>
</dbReference>
<feature type="domain" description="BTB" evidence="3">
    <location>
        <begin position="122"/>
        <end position="188"/>
    </location>
</feature>
<gene>
    <name evidence="4" type="ORF">C7M84_007377</name>
</gene>
<accession>A0A423TCG9</accession>
<feature type="region of interest" description="Disordered" evidence="2">
    <location>
        <begin position="1"/>
        <end position="21"/>
    </location>
</feature>
<sequence>MDDKRSLATKSTSIPNTDQSRLSFVLGMHAALGEESNTEAPTVGTERGDCTRKNRQPVRDRAEGVSSPISPRHRSTNNQAAFTPSRLRAEEDQAQERYSHLTEHSKHQTLILKGLQEDATFADVTLTAEGQSLKAHKAVLSVMSPYFRGVLQNNPSPHPIIIMPLDMRFEDLKGIIDYIYMGEITVPSENLSSLFFAAKVLQITGLSPVCTKGNPSQLEHLRERASSSLPVVEAVDPLDISDQEKPEDWVSVDQADIIDQEEPQDLASFEQTTLKSQRICLVLSDFAVSDHPTVLGSVVKCGSDLCNSRNAVGFTLAMHMFLTATQ</sequence>
<organism evidence="4 5">
    <name type="scientific">Penaeus vannamei</name>
    <name type="common">Whiteleg shrimp</name>
    <name type="synonym">Litopenaeus vannamei</name>
    <dbReference type="NCBI Taxonomy" id="6689"/>
    <lineage>
        <taxon>Eukaryota</taxon>
        <taxon>Metazoa</taxon>
        <taxon>Ecdysozoa</taxon>
        <taxon>Arthropoda</taxon>
        <taxon>Crustacea</taxon>
        <taxon>Multicrustacea</taxon>
        <taxon>Malacostraca</taxon>
        <taxon>Eumalacostraca</taxon>
        <taxon>Eucarida</taxon>
        <taxon>Decapoda</taxon>
        <taxon>Dendrobranchiata</taxon>
        <taxon>Penaeoidea</taxon>
        <taxon>Penaeidae</taxon>
        <taxon>Penaeus</taxon>
    </lineage>
</organism>
<reference evidence="4 5" key="2">
    <citation type="submission" date="2019-01" db="EMBL/GenBank/DDBJ databases">
        <title>The decoding of complex shrimp genome reveals the adaptation for benthos swimmer, frequently molting mechanism and breeding impact on genome.</title>
        <authorList>
            <person name="Sun Y."/>
            <person name="Gao Y."/>
            <person name="Yu Y."/>
        </authorList>
    </citation>
    <scope>NUCLEOTIDE SEQUENCE [LARGE SCALE GENOMIC DNA]</scope>
    <source>
        <tissue evidence="4">Muscle</tissue>
    </source>
</reference>
<dbReference type="GO" id="GO:0006357">
    <property type="term" value="P:regulation of transcription by RNA polymerase II"/>
    <property type="evidence" value="ECO:0007669"/>
    <property type="project" value="TreeGrafter"/>
</dbReference>